<keyword evidence="4" id="KW-0378">Hydrolase</keyword>
<evidence type="ECO:0000256" key="6">
    <source>
        <dbReference type="ARBA" id="ARBA00023136"/>
    </source>
</evidence>
<evidence type="ECO:0000256" key="7">
    <source>
        <dbReference type="SAM" id="Phobius"/>
    </source>
</evidence>
<dbReference type="EMBL" id="AP027732">
    <property type="protein sequence ID" value="BDZ51130.1"/>
    <property type="molecule type" value="Genomic_DNA"/>
</dbReference>
<comment type="subcellular location">
    <subcellularLocation>
        <location evidence="1">Cell membrane</location>
        <topology evidence="1">Multi-pass membrane protein</topology>
    </subcellularLocation>
</comment>
<organism evidence="9 10">
    <name type="scientific">Frondihabitans sucicola</name>
    <dbReference type="NCBI Taxonomy" id="1268041"/>
    <lineage>
        <taxon>Bacteria</taxon>
        <taxon>Bacillati</taxon>
        <taxon>Actinomycetota</taxon>
        <taxon>Actinomycetes</taxon>
        <taxon>Micrococcales</taxon>
        <taxon>Microbacteriaceae</taxon>
        <taxon>Frondihabitans</taxon>
    </lineage>
</organism>
<proteinExistence type="predicted"/>
<feature type="domain" description="Phosphatidic acid phosphatase type 2/haloperoxidase" evidence="8">
    <location>
        <begin position="105"/>
        <end position="220"/>
    </location>
</feature>
<reference evidence="10" key="1">
    <citation type="journal article" date="2019" name="Int. J. Syst. Evol. Microbiol.">
        <title>The Global Catalogue of Microorganisms (GCM) 10K type strain sequencing project: providing services to taxonomists for standard genome sequencing and annotation.</title>
        <authorList>
            <consortium name="The Broad Institute Genomics Platform"/>
            <consortium name="The Broad Institute Genome Sequencing Center for Infectious Disease"/>
            <person name="Wu L."/>
            <person name="Ma J."/>
        </authorList>
    </citation>
    <scope>NUCLEOTIDE SEQUENCE [LARGE SCALE GENOMIC DNA]</scope>
    <source>
        <strain evidence="10">NBRC 108728</strain>
    </source>
</reference>
<dbReference type="InterPro" id="IPR000326">
    <property type="entry name" value="PAP2/HPO"/>
</dbReference>
<evidence type="ECO:0000313" key="10">
    <source>
        <dbReference type="Proteomes" id="UP001321486"/>
    </source>
</evidence>
<dbReference type="Pfam" id="PF01569">
    <property type="entry name" value="PAP2"/>
    <property type="match status" value="1"/>
</dbReference>
<evidence type="ECO:0000259" key="8">
    <source>
        <dbReference type="SMART" id="SM00014"/>
    </source>
</evidence>
<feature type="transmembrane region" description="Helical" evidence="7">
    <location>
        <begin position="209"/>
        <end position="227"/>
    </location>
</feature>
<sequence length="237" mass="25445">MATVERDRAAVRDDRGILHPLSRPGDAVRLALAGLVIVVAFGLVLAKTTVVTRGELDVDRAFSLVHAAPLTSVALAINWLFSPLQAVILTIVIAGIVVWRTVRLVPAAVFATVVALGWLSSAVLKAVVHRARPDVHALAHPFLPTPLDFSYPSGHTVFATSLAVGLFLLARGTHWRRWALVLGIACAVLVALSRVYLGVHYPSDVLASLIWAPCVAALVIVVIHRAGSWNPRLERGR</sequence>
<keyword evidence="10" id="KW-1185">Reference proteome</keyword>
<dbReference type="InterPro" id="IPR036938">
    <property type="entry name" value="PAP2/HPO_sf"/>
</dbReference>
<keyword evidence="6 7" id="KW-0472">Membrane</keyword>
<gene>
    <name evidence="9" type="primary">ykdB</name>
    <name evidence="9" type="ORF">GCM10025867_33710</name>
</gene>
<dbReference type="PANTHER" id="PTHR14969:SF62">
    <property type="entry name" value="DECAPRENYLPHOSPHORYL-5-PHOSPHORIBOSE PHOSPHATASE RV3807C-RELATED"/>
    <property type="match status" value="1"/>
</dbReference>
<dbReference type="RefSeq" id="WP_286343969.1">
    <property type="nucleotide sequence ID" value="NZ_AP027732.1"/>
</dbReference>
<feature type="transmembrane region" description="Helical" evidence="7">
    <location>
        <begin position="27"/>
        <end position="46"/>
    </location>
</feature>
<feature type="transmembrane region" description="Helical" evidence="7">
    <location>
        <begin position="177"/>
        <end position="197"/>
    </location>
</feature>
<dbReference type="SMART" id="SM00014">
    <property type="entry name" value="acidPPc"/>
    <property type="match status" value="1"/>
</dbReference>
<evidence type="ECO:0000256" key="2">
    <source>
        <dbReference type="ARBA" id="ARBA00022475"/>
    </source>
</evidence>
<name>A0ABM8GS80_9MICO</name>
<dbReference type="Gene3D" id="1.20.144.10">
    <property type="entry name" value="Phosphatidic acid phosphatase type 2/haloperoxidase"/>
    <property type="match status" value="2"/>
</dbReference>
<dbReference type="PANTHER" id="PTHR14969">
    <property type="entry name" value="SPHINGOSINE-1-PHOSPHATE PHOSPHOHYDROLASE"/>
    <property type="match status" value="1"/>
</dbReference>
<feature type="transmembrane region" description="Helical" evidence="7">
    <location>
        <begin position="83"/>
        <end position="102"/>
    </location>
</feature>
<dbReference type="SUPFAM" id="SSF48317">
    <property type="entry name" value="Acid phosphatase/Vanadium-dependent haloperoxidase"/>
    <property type="match status" value="1"/>
</dbReference>
<evidence type="ECO:0000256" key="1">
    <source>
        <dbReference type="ARBA" id="ARBA00004651"/>
    </source>
</evidence>
<keyword evidence="3 7" id="KW-0812">Transmembrane</keyword>
<evidence type="ECO:0000256" key="5">
    <source>
        <dbReference type="ARBA" id="ARBA00022989"/>
    </source>
</evidence>
<evidence type="ECO:0000256" key="3">
    <source>
        <dbReference type="ARBA" id="ARBA00022692"/>
    </source>
</evidence>
<feature type="transmembrane region" description="Helical" evidence="7">
    <location>
        <begin position="109"/>
        <end position="129"/>
    </location>
</feature>
<protein>
    <submittedName>
        <fullName evidence="9">Phosphatase PAP2 family protein</fullName>
    </submittedName>
</protein>
<feature type="transmembrane region" description="Helical" evidence="7">
    <location>
        <begin position="149"/>
        <end position="170"/>
    </location>
</feature>
<keyword evidence="2" id="KW-1003">Cell membrane</keyword>
<evidence type="ECO:0000256" key="4">
    <source>
        <dbReference type="ARBA" id="ARBA00022801"/>
    </source>
</evidence>
<evidence type="ECO:0000313" key="9">
    <source>
        <dbReference type="EMBL" id="BDZ51130.1"/>
    </source>
</evidence>
<keyword evidence="5 7" id="KW-1133">Transmembrane helix</keyword>
<accession>A0ABM8GS80</accession>
<dbReference type="CDD" id="cd03392">
    <property type="entry name" value="PAP2_like_2"/>
    <property type="match status" value="1"/>
</dbReference>
<dbReference type="Proteomes" id="UP001321486">
    <property type="component" value="Chromosome"/>
</dbReference>